<dbReference type="EMBL" id="MK072138">
    <property type="protein sequence ID" value="AYV79270.1"/>
    <property type="molecule type" value="Genomic_DNA"/>
</dbReference>
<feature type="domain" description="Ubiquitin-like" evidence="1">
    <location>
        <begin position="18"/>
        <end position="95"/>
    </location>
</feature>
<dbReference type="PROSITE" id="PS50053">
    <property type="entry name" value="UBIQUITIN_2"/>
    <property type="match status" value="1"/>
</dbReference>
<dbReference type="SMART" id="SM00213">
    <property type="entry name" value="UBQ"/>
    <property type="match status" value="1"/>
</dbReference>
<gene>
    <name evidence="2" type="ORF">Faunusvirus7_18</name>
</gene>
<organism evidence="2">
    <name type="scientific">Faunusvirus sp</name>
    <dbReference type="NCBI Taxonomy" id="2487766"/>
    <lineage>
        <taxon>Viruses</taxon>
        <taxon>Varidnaviria</taxon>
        <taxon>Bamfordvirae</taxon>
        <taxon>Nucleocytoviricota</taxon>
        <taxon>Megaviricetes</taxon>
        <taxon>Imitervirales</taxon>
        <taxon>Mimiviridae</taxon>
    </lineage>
</organism>
<name>A0A3G4ZWQ0_9VIRU</name>
<dbReference type="Pfam" id="PF00240">
    <property type="entry name" value="ubiquitin"/>
    <property type="match status" value="1"/>
</dbReference>
<dbReference type="Gene3D" id="3.10.20.90">
    <property type="entry name" value="Phosphatidylinositol 3-kinase Catalytic Subunit, Chain A, domain 1"/>
    <property type="match status" value="1"/>
</dbReference>
<protein>
    <recommendedName>
        <fullName evidence="1">Ubiquitin-like domain-containing protein</fullName>
    </recommendedName>
</protein>
<dbReference type="InterPro" id="IPR000626">
    <property type="entry name" value="Ubiquitin-like_dom"/>
</dbReference>
<dbReference type="CDD" id="cd17039">
    <property type="entry name" value="Ubl_ubiquitin_like"/>
    <property type="match status" value="1"/>
</dbReference>
<proteinExistence type="predicted"/>
<sequence>MNSLCSLQQPVKSQQGGIETPIKKHERPCQLFLCGESKTVLFDVSLGDSLQMLKNQIADKTGLPVNKQKLRYQTHVLYDDNATLQSYGIVDFSNIWMDIAFDNIADTPPSDQTMNAVNSATQSKTDNVENGNKLYSLANSIRQTVFDDVCVAEDENKHVSNIVVDDDEVD</sequence>
<dbReference type="InterPro" id="IPR029071">
    <property type="entry name" value="Ubiquitin-like_domsf"/>
</dbReference>
<evidence type="ECO:0000259" key="1">
    <source>
        <dbReference type="PROSITE" id="PS50053"/>
    </source>
</evidence>
<reference evidence="2" key="1">
    <citation type="submission" date="2018-10" db="EMBL/GenBank/DDBJ databases">
        <title>Hidden diversity of soil giant viruses.</title>
        <authorList>
            <person name="Schulz F."/>
            <person name="Alteio L."/>
            <person name="Goudeau D."/>
            <person name="Ryan E.M."/>
            <person name="Malmstrom R.R."/>
            <person name="Blanchard J."/>
            <person name="Woyke T."/>
        </authorList>
    </citation>
    <scope>NUCLEOTIDE SEQUENCE</scope>
    <source>
        <strain evidence="2">FNV1</strain>
    </source>
</reference>
<evidence type="ECO:0000313" key="2">
    <source>
        <dbReference type="EMBL" id="AYV79270.1"/>
    </source>
</evidence>
<accession>A0A3G4ZWQ0</accession>
<dbReference type="SUPFAM" id="SSF54236">
    <property type="entry name" value="Ubiquitin-like"/>
    <property type="match status" value="1"/>
</dbReference>